<dbReference type="EMBL" id="JADJOT010000011">
    <property type="protein sequence ID" value="MBK7955830.1"/>
    <property type="molecule type" value="Genomic_DNA"/>
</dbReference>
<dbReference type="AlphaFoldDB" id="A0A935TA43"/>
<accession>A0A935TA43</accession>
<feature type="transmembrane region" description="Helical" evidence="1">
    <location>
        <begin position="45"/>
        <end position="67"/>
    </location>
</feature>
<reference evidence="2 3" key="1">
    <citation type="submission" date="2020-10" db="EMBL/GenBank/DDBJ databases">
        <title>Connecting structure to function with the recovery of over 1000 high-quality activated sludge metagenome-assembled genomes encoding full-length rRNA genes using long-read sequencing.</title>
        <authorList>
            <person name="Singleton C.M."/>
            <person name="Petriglieri F."/>
            <person name="Kristensen J.M."/>
            <person name="Kirkegaard R.H."/>
            <person name="Michaelsen T.Y."/>
            <person name="Andersen M.H."/>
            <person name="Karst S.M."/>
            <person name="Dueholm M.S."/>
            <person name="Nielsen P.H."/>
            <person name="Albertsen M."/>
        </authorList>
    </citation>
    <scope>NUCLEOTIDE SEQUENCE [LARGE SCALE GENOMIC DNA]</scope>
    <source>
        <strain evidence="2">Fred_18-Q3-R57-64_BAT3C.720</strain>
    </source>
</reference>
<keyword evidence="1" id="KW-0812">Transmembrane</keyword>
<name>A0A935TA43_9PROT</name>
<protein>
    <submittedName>
        <fullName evidence="2">DUF4239 domain-containing protein</fullName>
    </submittedName>
</protein>
<keyword evidence="1" id="KW-0472">Membrane</keyword>
<comment type="caution">
    <text evidence="2">The sequence shown here is derived from an EMBL/GenBank/DDBJ whole genome shotgun (WGS) entry which is preliminary data.</text>
</comment>
<keyword evidence="1" id="KW-1133">Transmembrane helix</keyword>
<evidence type="ECO:0000313" key="2">
    <source>
        <dbReference type="EMBL" id="MBK7955830.1"/>
    </source>
</evidence>
<dbReference type="InterPro" id="IPR025333">
    <property type="entry name" value="DUF4239"/>
</dbReference>
<dbReference type="Pfam" id="PF14023">
    <property type="entry name" value="Bestrophin-like"/>
    <property type="match status" value="1"/>
</dbReference>
<gene>
    <name evidence="2" type="ORF">IPK02_18890</name>
</gene>
<organism evidence="2 3">
    <name type="scientific">Candidatus Accumulibacter affinis</name>
    <dbReference type="NCBI Taxonomy" id="2954384"/>
    <lineage>
        <taxon>Bacteria</taxon>
        <taxon>Pseudomonadati</taxon>
        <taxon>Pseudomonadota</taxon>
        <taxon>Betaproteobacteria</taxon>
        <taxon>Candidatus Accumulibacter</taxon>
    </lineage>
</organism>
<proteinExistence type="predicted"/>
<dbReference type="Proteomes" id="UP000706151">
    <property type="component" value="Unassembled WGS sequence"/>
</dbReference>
<sequence>MSYTAFTSLLTLVLFIGMVLLLEVGRRIGVRRIADDPEGAQAGTGAVDGAVFALLGLLIAFTFSGAATRFDERRNLIVQETNDIGTAYLRVDLLPPSAQPALRDLFRRYLDSRLEVYRKLPDIEAAKSELARSNQLQGEIWSQAVAAGRMSEAPPSAIMLLLPALNQMFDITTTRTMAAQMHPPVIIFVLLFGLALIAALLAGYGMAGGKSRNWIHMIGFAATMALAVNVIIDIEYPRLGLIRVGAFDQALVDLRESMK</sequence>
<evidence type="ECO:0000256" key="1">
    <source>
        <dbReference type="SAM" id="Phobius"/>
    </source>
</evidence>
<feature type="transmembrane region" description="Helical" evidence="1">
    <location>
        <begin position="185"/>
        <end position="207"/>
    </location>
</feature>
<evidence type="ECO:0000313" key="3">
    <source>
        <dbReference type="Proteomes" id="UP000706151"/>
    </source>
</evidence>
<feature type="transmembrane region" description="Helical" evidence="1">
    <location>
        <begin position="213"/>
        <end position="232"/>
    </location>
</feature>